<dbReference type="SUPFAM" id="SSF49265">
    <property type="entry name" value="Fibronectin type III"/>
    <property type="match status" value="1"/>
</dbReference>
<keyword evidence="3" id="KW-1185">Reference proteome</keyword>
<dbReference type="InterPro" id="IPR036116">
    <property type="entry name" value="FN3_sf"/>
</dbReference>
<dbReference type="PANTHER" id="PTHR22625:SF44">
    <property type="entry name" value="PLEXIN-B"/>
    <property type="match status" value="1"/>
</dbReference>
<dbReference type="GO" id="GO:0017154">
    <property type="term" value="F:semaphorin receptor activity"/>
    <property type="evidence" value="ECO:0007669"/>
    <property type="project" value="InterPro"/>
</dbReference>
<dbReference type="PANTHER" id="PTHR22625">
    <property type="entry name" value="PLEXIN"/>
    <property type="match status" value="1"/>
</dbReference>
<dbReference type="Pfam" id="PF00041">
    <property type="entry name" value="fn3"/>
    <property type="match status" value="1"/>
</dbReference>
<accession>A0A1H2W940</accession>
<dbReference type="InterPro" id="IPR013783">
    <property type="entry name" value="Ig-like_fold"/>
</dbReference>
<name>A0A1H2W940_9FIRM</name>
<dbReference type="PROSITE" id="PS50853">
    <property type="entry name" value="FN3"/>
    <property type="match status" value="1"/>
</dbReference>
<proteinExistence type="predicted"/>
<dbReference type="EMBL" id="FNNG01000004">
    <property type="protein sequence ID" value="SDW77183.1"/>
    <property type="molecule type" value="Genomic_DNA"/>
</dbReference>
<dbReference type="SMART" id="SM00060">
    <property type="entry name" value="FN3"/>
    <property type="match status" value="1"/>
</dbReference>
<dbReference type="Proteomes" id="UP000198828">
    <property type="component" value="Unassembled WGS sequence"/>
</dbReference>
<sequence>MVKVKSKIGKKLLSILLIISFIIPVIGPVGVFAQSKNKIVYTYKSGIGNENQLESIYISVEAIINKSGTHNVTIFKEEGDPQVIDQINVGENELGKPITVESWITNPQGNIRITEIRVGGFILKIDPAPIINKMETYDVNVGQKVSFTGARLNAANVKIQITGEQGVFVADQYDRFSEVMKGTTGFKNITLRLDDGEVEQSAIYRNAFKLLGNMPQLGAKLEIIPQSGTRESIAYIKADGNFTIKDGEAQHSVFFLEDATDRYSADNMAEILSATNKVLKIKIPKGITDAKYYDVIVTNKITNPRGNIYEQITDTRKVEGRFFVIGADKGPVLSRIEPERGPDTGETVEVTGIRFDELGFINGIDEKSLSVDEVKVSTITIGDTLKGIIDSEFGSDEENQDRVFHITYKNADQNNKATYNGQNITEVNRYIATYIGDKTTPVETNGNPVYKFTEIFDDITVKLPQTTVNKETEVNVIIIMQTEIKTESGETHTITNIISNDNVKYTIVPSHTPPSINKISPEKIQVVKDKSSEDYVLKEDIVIGIEGENFKVIRSRDPESNEEITNYPVVGLGAQMNDADQGIVLRINPKEEGQVQRYHNGAWEDLPGADMVVLDSKGNIIDGTVGRDTGSKIIITLPRTEEVKIPANSVTTDLKNPRPKLVYVMNPILGSNEPGYPGFNYNVSLMFIDLKDGLPPSIDRITPNVVAIDSGEEITVTGSNFQQGVRVFVGGVEVQGVKQELDPSGLNTILKFNAPKYPQIIEGPTKLIVMNPDGGQASRDFTYVKSLERDPQFMDFSPKSGTKDTVVIVDGENFLAPNPSVGTTAGMGIYRLIGSRILMDGVDINEYNIVNGKIVLEEYENENQELIKYDGHSLNLADYHHSVILEDKDRPNNFYTIYQDIRGNIILSDGGSGSDQSSIINEYYIVEINGNIVAEKDGQVYDINVNKNGIELSKDGETLTLIMKTPYKFNEAGEIYGSRVKVIDKNRIEFKVPQLNSKLPDGYTITVENPDTKKSTARDKFYYYEAVSLKPEIHAIKPSIGSIEGGYQILIEGINFEDDSKVYVDGVLVPANDVRRETISGKDTLIITNMPPYRRNMAQEGTDRKVVPVAVENGNGGTAIGRFTYVIPPSARPIIDGIEFQKDTQVGSAAGGEILTITGRYFKYEEPWSLTKKYRDWKEGTRQGVTVYYEDLDDSESFTSYSNWIDYIENKELGKTEPLPVPVDTYDKYLTSEVLPKVRIGGLEAKIVEFGTNYIKVITPQITPGRHELYVVNNDFGTSNRVFINFEGSRITIDRIVGDTGKKQGKDAVEIIGSGFQNTLMSILEGGNIREEYMPRVRFGTIGGIKDLNNNIAQVTLENGDFTIEYDGSQIQRTNITMTAKYNKEIYKKTFTIEGYSGKPIYLPTWELESTDGKAYPGYELVMIKTENRKLIVEKGYSPETKLVNTGQIELKTPSYYTVGDVQVEVTNPDGGRATTRYKYTNPASKPRILNITRDGMDPSIGDDGKTRILRLDYRGGQHITVLGEDFREGARIQIGDILDIDNKDITETLNASPNKLAFIMPPVNENAIGKLYRVTVINGDGSQVSSDNPNNIWNAPIYIQFVKGESGPELGSIEPDRGPATGGTKATIKGKDFRKSMEGYEGEELKVFFGDNQVSREDIKIIDHSTIEVIAPPSDTIGPVRVKVENPDNSPTQENLIFTYISKPRIDDINPKKLFTNDTKTEVTITGNQFMPGAKVIIGGEIIPIRELKSGMDVKGQGITGVDPQGNNREVAVIGGMEAASVNVVNTNEIKIRFNEATNLENSSIIIINPDGGVSDPYNDFKYEKPLPLKPMVLEAIPGYESTVMLIWNESDPDLLNRATKYEIYGRKASENASTFIASTTDAEYLIKGLEPNTRYVFMVRALNEYGAAIDFAEVEVRTLSLQEDYKQREKEERLKEEQKKLIEKGKEEIIGSKIIRTLGTEDIKNNVGSLDFNHSKYKNTNELIINIPIALARTDSTLNIKYGELQMTINPKDMYTFRVSMLDEGDKDSNLQINIKRQGESHIPRGKRIASRAYDFHFRFQRGKDYMDIDQLLRNGKLTLNLDDITYSNAKNVTLYKFDTSTGNYVKISDNRITSFNGRGKYILLSDR</sequence>
<evidence type="ECO:0000259" key="1">
    <source>
        <dbReference type="PROSITE" id="PS50853"/>
    </source>
</evidence>
<dbReference type="Gene3D" id="2.60.40.10">
    <property type="entry name" value="Immunoglobulins"/>
    <property type="match status" value="5"/>
</dbReference>
<dbReference type="SMART" id="SM00429">
    <property type="entry name" value="IPT"/>
    <property type="match status" value="3"/>
</dbReference>
<dbReference type="RefSeq" id="WP_093751801.1">
    <property type="nucleotide sequence ID" value="NZ_FNNG01000004.1"/>
</dbReference>
<dbReference type="InterPro" id="IPR003961">
    <property type="entry name" value="FN3_dom"/>
</dbReference>
<feature type="domain" description="Fibronectin type-III" evidence="1">
    <location>
        <begin position="1826"/>
        <end position="1926"/>
    </location>
</feature>
<dbReference type="InterPro" id="IPR014756">
    <property type="entry name" value="Ig_E-set"/>
</dbReference>
<reference evidence="2 3" key="1">
    <citation type="submission" date="2016-10" db="EMBL/GenBank/DDBJ databases">
        <authorList>
            <person name="de Groot N.N."/>
        </authorList>
    </citation>
    <scope>NUCLEOTIDE SEQUENCE [LARGE SCALE GENOMIC DNA]</scope>
    <source>
        <strain evidence="2 3">DSM 23310</strain>
    </source>
</reference>
<dbReference type="OrthoDB" id="1656124at2"/>
<dbReference type="InterPro" id="IPR031148">
    <property type="entry name" value="Plexin"/>
</dbReference>
<dbReference type="CDD" id="cd00102">
    <property type="entry name" value="IPT"/>
    <property type="match status" value="4"/>
</dbReference>
<organism evidence="2 3">
    <name type="scientific">Tepidimicrobium xylanilyticum</name>
    <dbReference type="NCBI Taxonomy" id="1123352"/>
    <lineage>
        <taxon>Bacteria</taxon>
        <taxon>Bacillati</taxon>
        <taxon>Bacillota</taxon>
        <taxon>Tissierellia</taxon>
        <taxon>Tissierellales</taxon>
        <taxon>Tepidimicrobiaceae</taxon>
        <taxon>Tepidimicrobium</taxon>
    </lineage>
</organism>
<dbReference type="GO" id="GO:0005886">
    <property type="term" value="C:plasma membrane"/>
    <property type="evidence" value="ECO:0007669"/>
    <property type="project" value="TreeGrafter"/>
</dbReference>
<gene>
    <name evidence="2" type="ORF">SAMN05660923_01198</name>
</gene>
<evidence type="ECO:0000313" key="3">
    <source>
        <dbReference type="Proteomes" id="UP000198828"/>
    </source>
</evidence>
<dbReference type="GO" id="GO:0002116">
    <property type="term" value="C:semaphorin receptor complex"/>
    <property type="evidence" value="ECO:0007669"/>
    <property type="project" value="TreeGrafter"/>
</dbReference>
<dbReference type="CDD" id="cd00063">
    <property type="entry name" value="FN3"/>
    <property type="match status" value="1"/>
</dbReference>
<dbReference type="GO" id="GO:0007162">
    <property type="term" value="P:negative regulation of cell adhesion"/>
    <property type="evidence" value="ECO:0007669"/>
    <property type="project" value="TreeGrafter"/>
</dbReference>
<dbReference type="GO" id="GO:0008360">
    <property type="term" value="P:regulation of cell shape"/>
    <property type="evidence" value="ECO:0007669"/>
    <property type="project" value="TreeGrafter"/>
</dbReference>
<dbReference type="SUPFAM" id="SSF81296">
    <property type="entry name" value="E set domains"/>
    <property type="match status" value="3"/>
</dbReference>
<dbReference type="Pfam" id="PF01833">
    <property type="entry name" value="TIG"/>
    <property type="match status" value="3"/>
</dbReference>
<evidence type="ECO:0000313" key="2">
    <source>
        <dbReference type="EMBL" id="SDW77183.1"/>
    </source>
</evidence>
<dbReference type="GO" id="GO:0030334">
    <property type="term" value="P:regulation of cell migration"/>
    <property type="evidence" value="ECO:0007669"/>
    <property type="project" value="TreeGrafter"/>
</dbReference>
<protein>
    <submittedName>
        <fullName evidence="2">IPT/TIG domain-containing protein</fullName>
    </submittedName>
</protein>
<dbReference type="InterPro" id="IPR002909">
    <property type="entry name" value="IPT_dom"/>
</dbReference>